<name>A0ABY6Q3F7_9GAMM</name>
<organism evidence="7 8">
    <name type="scientific">Candidatus Paraluminiphilus aquimaris</name>
    <dbReference type="NCBI Taxonomy" id="2518994"/>
    <lineage>
        <taxon>Bacteria</taxon>
        <taxon>Pseudomonadati</taxon>
        <taxon>Pseudomonadota</taxon>
        <taxon>Gammaproteobacteria</taxon>
        <taxon>Cellvibrionales</taxon>
        <taxon>Halieaceae</taxon>
        <taxon>Candidatus Paraluminiphilus</taxon>
    </lineage>
</organism>
<evidence type="ECO:0000256" key="3">
    <source>
        <dbReference type="ARBA" id="ARBA00014376"/>
    </source>
</evidence>
<keyword evidence="7" id="KW-0282">Flagellum</keyword>
<evidence type="ECO:0000256" key="4">
    <source>
        <dbReference type="ARBA" id="ARBA00023143"/>
    </source>
</evidence>
<keyword evidence="7" id="KW-0969">Cilium</keyword>
<evidence type="ECO:0000256" key="5">
    <source>
        <dbReference type="ARBA" id="ARBA00024934"/>
    </source>
</evidence>
<evidence type="ECO:0000256" key="6">
    <source>
        <dbReference type="PIRNR" id="PIRNR002889"/>
    </source>
</evidence>
<comment type="function">
    <text evidence="5 6">Structural component of flagellum, the bacterial motility apparatus. Part of the rod structure of flagellar basal body.</text>
</comment>
<keyword evidence="4 6" id="KW-0975">Bacterial flagellum</keyword>
<sequence>MSGTGIDKALGISPQVLQLRMQRMNLLTTNIANANTPDYKARDIDFRASLEAARDAQASMHATNKRHIPLAGGGVQPDVLYRTPSQTSPDGNTVDGHQEHAAFMDNALRYQASLQLLDSRIKGIKNAIKGESS</sequence>
<dbReference type="EMBL" id="CP036501">
    <property type="protein sequence ID" value="UZP73782.1"/>
    <property type="molecule type" value="Genomic_DNA"/>
</dbReference>
<protein>
    <recommendedName>
        <fullName evidence="3 6">Flagellar basal body rod protein FlgB</fullName>
    </recommendedName>
</protein>
<accession>A0ABY6Q3F7</accession>
<dbReference type="PIRSF" id="PIRSF002889">
    <property type="entry name" value="Rod_FlgB"/>
    <property type="match status" value="1"/>
</dbReference>
<dbReference type="InterPro" id="IPR006300">
    <property type="entry name" value="FlgB"/>
</dbReference>
<evidence type="ECO:0000313" key="8">
    <source>
        <dbReference type="Proteomes" id="UP001317963"/>
    </source>
</evidence>
<dbReference type="RefSeq" id="WP_279242578.1">
    <property type="nucleotide sequence ID" value="NZ_CP036501.1"/>
</dbReference>
<reference evidence="7 8" key="1">
    <citation type="submission" date="2019-02" db="EMBL/GenBank/DDBJ databases">
        <title>Halieaceae_genomes.</title>
        <authorList>
            <person name="Li S.-H."/>
        </authorList>
    </citation>
    <scope>NUCLEOTIDE SEQUENCE [LARGE SCALE GENOMIC DNA]</scope>
    <source>
        <strain evidence="7 8">JH123</strain>
    </source>
</reference>
<dbReference type="PANTHER" id="PTHR30435">
    <property type="entry name" value="FLAGELLAR PROTEIN"/>
    <property type="match status" value="1"/>
</dbReference>
<evidence type="ECO:0000313" key="7">
    <source>
        <dbReference type="EMBL" id="UZP73782.1"/>
    </source>
</evidence>
<keyword evidence="8" id="KW-1185">Reference proteome</keyword>
<keyword evidence="7" id="KW-0966">Cell projection</keyword>
<dbReference type="NCBIfam" id="TIGR01396">
    <property type="entry name" value="FlgB"/>
    <property type="match status" value="1"/>
</dbReference>
<evidence type="ECO:0000256" key="1">
    <source>
        <dbReference type="ARBA" id="ARBA00004117"/>
    </source>
</evidence>
<evidence type="ECO:0000256" key="2">
    <source>
        <dbReference type="ARBA" id="ARBA00009677"/>
    </source>
</evidence>
<dbReference type="PANTHER" id="PTHR30435:SF12">
    <property type="entry name" value="FLAGELLAR BASAL BODY ROD PROTEIN FLGB"/>
    <property type="match status" value="1"/>
</dbReference>
<comment type="similarity">
    <text evidence="2 6">Belongs to the flagella basal body rod proteins family.</text>
</comment>
<comment type="subcellular location">
    <subcellularLocation>
        <location evidence="1 6">Bacterial flagellum basal body</location>
    </subcellularLocation>
</comment>
<proteinExistence type="inferred from homology"/>
<comment type="subunit">
    <text evidence="6">The basal body constitutes a major portion of the flagellar organelle and consists of a number of rings mounted on a central rod.</text>
</comment>
<gene>
    <name evidence="7" type="primary">flgB</name>
    <name evidence="7" type="ORF">E0F26_03065</name>
</gene>
<dbReference type="Proteomes" id="UP001317963">
    <property type="component" value="Chromosome"/>
</dbReference>